<organism evidence="2">
    <name type="scientific">Guillardia theta (strain CCMP2712)</name>
    <name type="common">Cryptophyte</name>
    <dbReference type="NCBI Taxonomy" id="905079"/>
    <lineage>
        <taxon>Eukaryota</taxon>
        <taxon>Cryptophyceae</taxon>
        <taxon>Pyrenomonadales</taxon>
        <taxon>Geminigeraceae</taxon>
        <taxon>Guillardia</taxon>
    </lineage>
</organism>
<evidence type="ECO:0000313" key="3">
    <source>
        <dbReference type="EnsemblProtists" id="EKX34928"/>
    </source>
</evidence>
<accession>L1IFC1</accession>
<gene>
    <name evidence="2" type="ORF">GUITHDRAFT_146842</name>
</gene>
<protein>
    <submittedName>
        <fullName evidence="2 3">Uncharacterized protein</fullName>
    </submittedName>
</protein>
<proteinExistence type="predicted"/>
<evidence type="ECO:0000313" key="4">
    <source>
        <dbReference type="Proteomes" id="UP000011087"/>
    </source>
</evidence>
<reference evidence="3" key="3">
    <citation type="submission" date="2015-06" db="UniProtKB">
        <authorList>
            <consortium name="EnsemblProtists"/>
        </authorList>
    </citation>
    <scope>IDENTIFICATION</scope>
</reference>
<dbReference type="RefSeq" id="XP_005821908.1">
    <property type="nucleotide sequence ID" value="XM_005821851.1"/>
</dbReference>
<evidence type="ECO:0000313" key="2">
    <source>
        <dbReference type="EMBL" id="EKX34928.1"/>
    </source>
</evidence>
<reference evidence="4" key="2">
    <citation type="submission" date="2012-11" db="EMBL/GenBank/DDBJ databases">
        <authorList>
            <person name="Kuo A."/>
            <person name="Curtis B.A."/>
            <person name="Tanifuji G."/>
            <person name="Burki F."/>
            <person name="Gruber A."/>
            <person name="Irimia M."/>
            <person name="Maruyama S."/>
            <person name="Arias M.C."/>
            <person name="Ball S.G."/>
            <person name="Gile G.H."/>
            <person name="Hirakawa Y."/>
            <person name="Hopkins J.F."/>
            <person name="Rensing S.A."/>
            <person name="Schmutz J."/>
            <person name="Symeonidi A."/>
            <person name="Elias M."/>
            <person name="Eveleigh R.J."/>
            <person name="Herman E.K."/>
            <person name="Klute M.J."/>
            <person name="Nakayama T."/>
            <person name="Obornik M."/>
            <person name="Reyes-Prieto A."/>
            <person name="Armbrust E.V."/>
            <person name="Aves S.J."/>
            <person name="Beiko R.G."/>
            <person name="Coutinho P."/>
            <person name="Dacks J.B."/>
            <person name="Durnford D.G."/>
            <person name="Fast N.M."/>
            <person name="Green B.R."/>
            <person name="Grisdale C."/>
            <person name="Hempe F."/>
            <person name="Henrissat B."/>
            <person name="Hoppner M.P."/>
            <person name="Ishida K.-I."/>
            <person name="Kim E."/>
            <person name="Koreny L."/>
            <person name="Kroth P.G."/>
            <person name="Liu Y."/>
            <person name="Malik S.-B."/>
            <person name="Maier U.G."/>
            <person name="McRose D."/>
            <person name="Mock T."/>
            <person name="Neilson J.A."/>
            <person name="Onodera N.T."/>
            <person name="Poole A.M."/>
            <person name="Pritham E.J."/>
            <person name="Richards T.A."/>
            <person name="Rocap G."/>
            <person name="Roy S.W."/>
            <person name="Sarai C."/>
            <person name="Schaack S."/>
            <person name="Shirato S."/>
            <person name="Slamovits C.H."/>
            <person name="Spencer D.F."/>
            <person name="Suzuki S."/>
            <person name="Worden A.Z."/>
            <person name="Zauner S."/>
            <person name="Barry K."/>
            <person name="Bell C."/>
            <person name="Bharti A.K."/>
            <person name="Crow J.A."/>
            <person name="Grimwood J."/>
            <person name="Kramer R."/>
            <person name="Lindquist E."/>
            <person name="Lucas S."/>
            <person name="Salamov A."/>
            <person name="McFadden G.I."/>
            <person name="Lane C.E."/>
            <person name="Keeling P.J."/>
            <person name="Gray M.W."/>
            <person name="Grigoriev I.V."/>
            <person name="Archibald J.M."/>
        </authorList>
    </citation>
    <scope>NUCLEOTIDE SEQUENCE</scope>
    <source>
        <strain evidence="4">CCMP2712</strain>
    </source>
</reference>
<dbReference type="EMBL" id="JH993100">
    <property type="protein sequence ID" value="EKX34928.1"/>
    <property type="molecule type" value="Genomic_DNA"/>
</dbReference>
<evidence type="ECO:0000256" key="1">
    <source>
        <dbReference type="SAM" id="MobiDB-lite"/>
    </source>
</evidence>
<dbReference type="HOGENOM" id="CLU_449366_0_0_1"/>
<name>L1IFC1_GUITC</name>
<dbReference type="EnsemblProtists" id="EKX34928">
    <property type="protein sequence ID" value="EKX34928"/>
    <property type="gene ID" value="GUITHDRAFT_146842"/>
</dbReference>
<feature type="region of interest" description="Disordered" evidence="1">
    <location>
        <begin position="17"/>
        <end position="80"/>
    </location>
</feature>
<keyword evidence="4" id="KW-1185">Reference proteome</keyword>
<reference evidence="2 4" key="1">
    <citation type="journal article" date="2012" name="Nature">
        <title>Algal genomes reveal evolutionary mosaicism and the fate of nucleomorphs.</title>
        <authorList>
            <consortium name="DOE Joint Genome Institute"/>
            <person name="Curtis B.A."/>
            <person name="Tanifuji G."/>
            <person name="Burki F."/>
            <person name="Gruber A."/>
            <person name="Irimia M."/>
            <person name="Maruyama S."/>
            <person name="Arias M.C."/>
            <person name="Ball S.G."/>
            <person name="Gile G.H."/>
            <person name="Hirakawa Y."/>
            <person name="Hopkins J.F."/>
            <person name="Kuo A."/>
            <person name="Rensing S.A."/>
            <person name="Schmutz J."/>
            <person name="Symeonidi A."/>
            <person name="Elias M."/>
            <person name="Eveleigh R.J."/>
            <person name="Herman E.K."/>
            <person name="Klute M.J."/>
            <person name="Nakayama T."/>
            <person name="Obornik M."/>
            <person name="Reyes-Prieto A."/>
            <person name="Armbrust E.V."/>
            <person name="Aves S.J."/>
            <person name="Beiko R.G."/>
            <person name="Coutinho P."/>
            <person name="Dacks J.B."/>
            <person name="Durnford D.G."/>
            <person name="Fast N.M."/>
            <person name="Green B.R."/>
            <person name="Grisdale C.J."/>
            <person name="Hempel F."/>
            <person name="Henrissat B."/>
            <person name="Hoppner M.P."/>
            <person name="Ishida K."/>
            <person name="Kim E."/>
            <person name="Koreny L."/>
            <person name="Kroth P.G."/>
            <person name="Liu Y."/>
            <person name="Malik S.B."/>
            <person name="Maier U.G."/>
            <person name="McRose D."/>
            <person name="Mock T."/>
            <person name="Neilson J.A."/>
            <person name="Onodera N.T."/>
            <person name="Poole A.M."/>
            <person name="Pritham E.J."/>
            <person name="Richards T.A."/>
            <person name="Rocap G."/>
            <person name="Roy S.W."/>
            <person name="Sarai C."/>
            <person name="Schaack S."/>
            <person name="Shirato S."/>
            <person name="Slamovits C.H."/>
            <person name="Spencer D.F."/>
            <person name="Suzuki S."/>
            <person name="Worden A.Z."/>
            <person name="Zauner S."/>
            <person name="Barry K."/>
            <person name="Bell C."/>
            <person name="Bharti A.K."/>
            <person name="Crow J.A."/>
            <person name="Grimwood J."/>
            <person name="Kramer R."/>
            <person name="Lindquist E."/>
            <person name="Lucas S."/>
            <person name="Salamov A."/>
            <person name="McFadden G.I."/>
            <person name="Lane C.E."/>
            <person name="Keeling P.J."/>
            <person name="Gray M.W."/>
            <person name="Grigoriev I.V."/>
            <person name="Archibald J.M."/>
        </authorList>
    </citation>
    <scope>NUCLEOTIDE SEQUENCE</scope>
    <source>
        <strain evidence="2 4">CCMP2712</strain>
    </source>
</reference>
<feature type="compositionally biased region" description="Basic and acidic residues" evidence="1">
    <location>
        <begin position="20"/>
        <end position="34"/>
    </location>
</feature>
<feature type="region of interest" description="Disordered" evidence="1">
    <location>
        <begin position="581"/>
        <end position="608"/>
    </location>
</feature>
<dbReference type="GeneID" id="17291699"/>
<dbReference type="Proteomes" id="UP000011087">
    <property type="component" value="Unassembled WGS sequence"/>
</dbReference>
<dbReference type="KEGG" id="gtt:GUITHDRAFT_146842"/>
<sequence>MGSRRISQSSIFSRSLHSILDTKEEQEDHTRPRTADNSSICPRTADSFSKLGGKTTRRVQSTESHESISSRRHCSSSRSVNLGQARLEARRIGNLAIQEERLRQGSLRDNSFIRQVRVFRKINESNGWKEPGFQDIVAKLKSEMHSKYRTGFGVLRATINELDSELSHQTEENFEESLLHASHPHVHRRDAFRTDQSDMYNSLLEADLPESMRYDQLKSQNLSLTLTIKDIKAVFPQSSHSRVVLVVSWDEDTRIVPLSPTVDRSKNVTKVESAQKITLEFSLDGNLAEFPLYVGLHRPRVLKSKSIRLAGNPLGVEWEVVNPVRSINLEVFGGNISCLSGFSIDFEDIPRNRLVSACLPLSPEVPLFRLESFQVEDFDNCEGARGYYDLVETELTESKRILRTSSTISITRTTSNMSTTQTPSTFAPVRTSSTMSTAQSSTFAPVRTTSAMSVARTSSAAHQRMLLFLLLFSTMSNSLPPGDIRGLFGHFHYRKMTGSQLTFTGNEPLLRIPNVGFSVCLSREGLVPAKPEENISASEAERLRGAFPFASSLLQLDRKKLEKALGGASARSKEIDMLASGYRERRREREREERKSREREWEDRIGEE</sequence>
<dbReference type="PaxDb" id="55529-EKX34928"/>
<dbReference type="AlphaFoldDB" id="L1IFC1"/>